<reference evidence="2" key="1">
    <citation type="submission" date="2023-07" db="EMBL/GenBank/DDBJ databases">
        <title>The genome sequence of Rhodocytophaga aerolata KACC 12507.</title>
        <authorList>
            <person name="Zhang X."/>
        </authorList>
    </citation>
    <scope>NUCLEOTIDE SEQUENCE</scope>
    <source>
        <strain evidence="2">KACC 12507</strain>
    </source>
</reference>
<proteinExistence type="predicted"/>
<dbReference type="Pfam" id="PF04264">
    <property type="entry name" value="YceI"/>
    <property type="match status" value="1"/>
</dbReference>
<protein>
    <submittedName>
        <fullName evidence="2">YceI family protein</fullName>
    </submittedName>
</protein>
<dbReference type="SMART" id="SM00867">
    <property type="entry name" value="YceI"/>
    <property type="match status" value="1"/>
</dbReference>
<dbReference type="Proteomes" id="UP001168528">
    <property type="component" value="Unassembled WGS sequence"/>
</dbReference>
<dbReference type="SUPFAM" id="SSF101874">
    <property type="entry name" value="YceI-like"/>
    <property type="match status" value="1"/>
</dbReference>
<evidence type="ECO:0000313" key="3">
    <source>
        <dbReference type="Proteomes" id="UP001168528"/>
    </source>
</evidence>
<dbReference type="InterPro" id="IPR007372">
    <property type="entry name" value="Lipid/polyisoprenoid-bd_YceI"/>
</dbReference>
<feature type="domain" description="Lipid/polyisoprenoid-binding YceI-like" evidence="1">
    <location>
        <begin position="31"/>
        <end position="193"/>
    </location>
</feature>
<dbReference type="PANTHER" id="PTHR34406:SF1">
    <property type="entry name" value="PROTEIN YCEI"/>
    <property type="match status" value="1"/>
</dbReference>
<comment type="caution">
    <text evidence="2">The sequence shown here is derived from an EMBL/GenBank/DDBJ whole genome shotgun (WGS) entry which is preliminary data.</text>
</comment>
<keyword evidence="3" id="KW-1185">Reference proteome</keyword>
<gene>
    <name evidence="2" type="ORF">Q0590_09830</name>
</gene>
<dbReference type="EMBL" id="JAUKPO010000004">
    <property type="protein sequence ID" value="MDO1446549.1"/>
    <property type="molecule type" value="Genomic_DNA"/>
</dbReference>
<accession>A0ABT8R374</accession>
<dbReference type="RefSeq" id="WP_302037351.1">
    <property type="nucleotide sequence ID" value="NZ_JAUKPO010000004.1"/>
</dbReference>
<evidence type="ECO:0000313" key="2">
    <source>
        <dbReference type="EMBL" id="MDO1446549.1"/>
    </source>
</evidence>
<dbReference type="Gene3D" id="2.40.128.110">
    <property type="entry name" value="Lipid/polyisoprenoid-binding, YceI-like"/>
    <property type="match status" value="1"/>
</dbReference>
<sequence>MKTLIHTPSRSLYLSLLLLVVTTLQLSAQQLYKIGSQTKITISGTSTLHDWKSTVENVSGEGMFTLDGAAITQIANLNVQMEVKSIKSGKGAMMDNNTYKALKAAQHPQIVYQFQTMQPLQPGKLRTTGNLTIGGESKKVTMVVAYQVEAGKLTIQGELPILMRDYNIEPPTAMMGTIKTGEEVIIAFQADFAPAKYISTQAK</sequence>
<dbReference type="PANTHER" id="PTHR34406">
    <property type="entry name" value="PROTEIN YCEI"/>
    <property type="match status" value="1"/>
</dbReference>
<evidence type="ECO:0000259" key="1">
    <source>
        <dbReference type="SMART" id="SM00867"/>
    </source>
</evidence>
<dbReference type="InterPro" id="IPR036761">
    <property type="entry name" value="TTHA0802/YceI-like_sf"/>
</dbReference>
<organism evidence="2 3">
    <name type="scientific">Rhodocytophaga aerolata</name>
    <dbReference type="NCBI Taxonomy" id="455078"/>
    <lineage>
        <taxon>Bacteria</taxon>
        <taxon>Pseudomonadati</taxon>
        <taxon>Bacteroidota</taxon>
        <taxon>Cytophagia</taxon>
        <taxon>Cytophagales</taxon>
        <taxon>Rhodocytophagaceae</taxon>
        <taxon>Rhodocytophaga</taxon>
    </lineage>
</organism>
<name>A0ABT8R374_9BACT</name>